<proteinExistence type="predicted"/>
<protein>
    <submittedName>
        <fullName evidence="1">Uncharacterized protein</fullName>
    </submittedName>
</protein>
<name>A0A0F9KNM8_9ZZZZ</name>
<organism evidence="1">
    <name type="scientific">marine sediment metagenome</name>
    <dbReference type="NCBI Taxonomy" id="412755"/>
    <lineage>
        <taxon>unclassified sequences</taxon>
        <taxon>metagenomes</taxon>
        <taxon>ecological metagenomes</taxon>
    </lineage>
</organism>
<comment type="caution">
    <text evidence="1">The sequence shown here is derived from an EMBL/GenBank/DDBJ whole genome shotgun (WGS) entry which is preliminary data.</text>
</comment>
<sequence>IEEDKLKKEQLNNLISDIFKKRFNHLHDLFEGALITDGFKEELDYISANKLKNSDATKGGSGLPNGNWTDSCDLYVWSGLGYVNKYDGSWDGATLKAQCSLSDSDSVAEISNTLTSECSNAITTNIDYYSESNSGNLFCDWYNVDYLKGIIEIPHDNKGFNHWETSGQEILSLQLDNPSFAYLWSRDCSFHQDSSGSVIYDIDNWDTTPAVMFQYKARSGALSTFVVLIGDGVYTQILCMNNDSWCSNEQSQMGLEIWIGGDHIRYIEVQKYYVEGFQILN</sequence>
<reference evidence="1" key="1">
    <citation type="journal article" date="2015" name="Nature">
        <title>Complex archaea that bridge the gap between prokaryotes and eukaryotes.</title>
        <authorList>
            <person name="Spang A."/>
            <person name="Saw J.H."/>
            <person name="Jorgensen S.L."/>
            <person name="Zaremba-Niedzwiedzka K."/>
            <person name="Martijn J."/>
            <person name="Lind A.E."/>
            <person name="van Eijk R."/>
            <person name="Schleper C."/>
            <person name="Guy L."/>
            <person name="Ettema T.J."/>
        </authorList>
    </citation>
    <scope>NUCLEOTIDE SEQUENCE</scope>
</reference>
<evidence type="ECO:0000313" key="1">
    <source>
        <dbReference type="EMBL" id="KKM83558.1"/>
    </source>
</evidence>
<dbReference type="AlphaFoldDB" id="A0A0F9KNM8"/>
<accession>A0A0F9KNM8</accession>
<gene>
    <name evidence="1" type="ORF">LCGC14_1308210</name>
</gene>
<dbReference type="EMBL" id="LAZR01007696">
    <property type="protein sequence ID" value="KKM83558.1"/>
    <property type="molecule type" value="Genomic_DNA"/>
</dbReference>
<feature type="non-terminal residue" evidence="1">
    <location>
        <position position="1"/>
    </location>
</feature>